<feature type="transmembrane region" description="Helical" evidence="2">
    <location>
        <begin position="150"/>
        <end position="172"/>
    </location>
</feature>
<evidence type="ECO:0000259" key="3">
    <source>
        <dbReference type="SMART" id="SM00014"/>
    </source>
</evidence>
<dbReference type="CDD" id="cd03392">
    <property type="entry name" value="PAP2_like_2"/>
    <property type="match status" value="1"/>
</dbReference>
<evidence type="ECO:0000313" key="4">
    <source>
        <dbReference type="EMBL" id="NEW31968.1"/>
    </source>
</evidence>
<keyword evidence="2" id="KW-0812">Transmembrane</keyword>
<dbReference type="PANTHER" id="PTHR14969">
    <property type="entry name" value="SPHINGOSINE-1-PHOSPHATE PHOSPHOHYDROLASE"/>
    <property type="match status" value="1"/>
</dbReference>
<feature type="transmembrane region" description="Helical" evidence="2">
    <location>
        <begin position="50"/>
        <end position="72"/>
    </location>
</feature>
<dbReference type="RefSeq" id="WP_163842185.1">
    <property type="nucleotide sequence ID" value="NZ_JAAGVB010000006.1"/>
</dbReference>
<proteinExistence type="predicted"/>
<organism evidence="4 5">
    <name type="scientific">Nocardia cyriacigeorgica</name>
    <dbReference type="NCBI Taxonomy" id="135487"/>
    <lineage>
        <taxon>Bacteria</taxon>
        <taxon>Bacillati</taxon>
        <taxon>Actinomycetota</taxon>
        <taxon>Actinomycetes</taxon>
        <taxon>Mycobacteriales</taxon>
        <taxon>Nocardiaceae</taxon>
        <taxon>Nocardia</taxon>
    </lineage>
</organism>
<comment type="caution">
    <text evidence="4">The sequence shown here is derived from an EMBL/GenBank/DDBJ whole genome shotgun (WGS) entry which is preliminary data.</text>
</comment>
<feature type="domain" description="Phosphatidic acid phosphatase type 2/haloperoxidase" evidence="3">
    <location>
        <begin position="80"/>
        <end position="193"/>
    </location>
</feature>
<accession>A0A6P1CHV1</accession>
<protein>
    <submittedName>
        <fullName evidence="4">Phosphatase PAP2 family protein</fullName>
    </submittedName>
</protein>
<dbReference type="Proteomes" id="UP000471166">
    <property type="component" value="Unassembled WGS sequence"/>
</dbReference>
<reference evidence="4 5" key="1">
    <citation type="submission" date="2020-01" db="EMBL/GenBank/DDBJ databases">
        <title>Genetics and antimicrobial susceptibilities of Nocardia species isolated from the soil; a comparison with species isolated from humans.</title>
        <authorList>
            <person name="Carrasco G."/>
            <person name="Monzon S."/>
            <person name="Sansegundo M."/>
            <person name="Garcia E."/>
            <person name="Garrido N."/>
            <person name="Medina M.J."/>
            <person name="Villalon P."/>
            <person name="Ramirez-Arocha A.C."/>
            <person name="Jimenez P."/>
            <person name="Cuesta I."/>
            <person name="Valdezate S."/>
        </authorList>
    </citation>
    <scope>NUCLEOTIDE SEQUENCE [LARGE SCALE GENOMIC DNA]</scope>
    <source>
        <strain evidence="4 5">CNM20110626</strain>
    </source>
</reference>
<keyword evidence="2" id="KW-1133">Transmembrane helix</keyword>
<dbReference type="SMART" id="SM00014">
    <property type="entry name" value="acidPPc"/>
    <property type="match status" value="1"/>
</dbReference>
<evidence type="ECO:0000313" key="5">
    <source>
        <dbReference type="Proteomes" id="UP000471166"/>
    </source>
</evidence>
<gene>
    <name evidence="4" type="ORF">GV791_05265</name>
</gene>
<dbReference type="EMBL" id="JAAGVB010000006">
    <property type="protein sequence ID" value="NEW31968.1"/>
    <property type="molecule type" value="Genomic_DNA"/>
</dbReference>
<dbReference type="AlphaFoldDB" id="A0A6P1CHV1"/>
<evidence type="ECO:0000256" key="1">
    <source>
        <dbReference type="SAM" id="MobiDB-lite"/>
    </source>
</evidence>
<name>A0A6P1CHV1_9NOCA</name>
<feature type="transmembrane region" description="Helical" evidence="2">
    <location>
        <begin position="79"/>
        <end position="101"/>
    </location>
</feature>
<dbReference type="InterPro" id="IPR036938">
    <property type="entry name" value="PAP2/HPO_sf"/>
</dbReference>
<feature type="transmembrane region" description="Helical" evidence="2">
    <location>
        <begin position="121"/>
        <end position="143"/>
    </location>
</feature>
<sequence>MVWVACVLAVVAVALTWFVLHGDAEAAVDVPVMDWVVDHRVDALTPVAKVITHSGGTIAMWSAALLACAVLARRRKWPELTLVAVTGAGSAILIPLLKSVIDRDRPPVADRLVTVTSHSYPSGHSLGSAVVVGVIAAVVIAGLHRPGPRYLVAVAAVAFVGAVGLSRIYLGVHWPTDVLAGWTIGLLWLTIMLTGYTRYRRTQPPDPRDAPDPTVAVGAEPSAGR</sequence>
<dbReference type="Gene3D" id="1.20.144.10">
    <property type="entry name" value="Phosphatidic acid phosphatase type 2/haloperoxidase"/>
    <property type="match status" value="1"/>
</dbReference>
<dbReference type="SUPFAM" id="SSF48317">
    <property type="entry name" value="Acid phosphatase/Vanadium-dependent haloperoxidase"/>
    <property type="match status" value="1"/>
</dbReference>
<dbReference type="PANTHER" id="PTHR14969:SF13">
    <property type="entry name" value="AT30094P"/>
    <property type="match status" value="1"/>
</dbReference>
<evidence type="ECO:0000256" key="2">
    <source>
        <dbReference type="SAM" id="Phobius"/>
    </source>
</evidence>
<dbReference type="Pfam" id="PF01569">
    <property type="entry name" value="PAP2"/>
    <property type="match status" value="1"/>
</dbReference>
<feature type="region of interest" description="Disordered" evidence="1">
    <location>
        <begin position="202"/>
        <end position="225"/>
    </location>
</feature>
<feature type="transmembrane region" description="Helical" evidence="2">
    <location>
        <begin position="178"/>
        <end position="199"/>
    </location>
</feature>
<dbReference type="InterPro" id="IPR000326">
    <property type="entry name" value="PAP2/HPO"/>
</dbReference>
<keyword evidence="2" id="KW-0472">Membrane</keyword>